<feature type="domain" description="Winged helix-turn helix" evidence="2">
    <location>
        <begin position="77"/>
        <end position="134"/>
    </location>
</feature>
<dbReference type="SUPFAM" id="SSF46689">
    <property type="entry name" value="Homeodomain-like"/>
    <property type="match status" value="1"/>
</dbReference>
<comment type="caution">
    <text evidence="3">The sequence shown here is derived from an EMBL/GenBank/DDBJ whole genome shotgun (WGS) entry which is preliminary data.</text>
</comment>
<dbReference type="Proteomes" id="UP000305929">
    <property type="component" value="Unassembled WGS sequence"/>
</dbReference>
<evidence type="ECO:0000313" key="4">
    <source>
        <dbReference type="Proteomes" id="UP000305929"/>
    </source>
</evidence>
<name>A0A4U5W4B1_STRLS</name>
<dbReference type="AlphaFoldDB" id="A0A4U5W4B1"/>
<sequence length="209" mass="23564">MRAAELFEQGRPSSEVARAVGMHPESVRRWKRLWEQGGVQALRRRSATGRPPKLDDAQVEAVRTALEQGAQAHGFEADLWTLDRVGVVVERVTGVTLARASVWRLLTGRLGWSLQRPRRQAVERDESEIARWVAHDWPRIKKGGEETCLGRVLRRIRCIAAVRGASQVRTSRSYSALAAPAELETSRDGGRAGLPRRRPRTGRRYLSWS</sequence>
<dbReference type="InterPro" id="IPR025959">
    <property type="entry name" value="Winged_HTH_dom"/>
</dbReference>
<feature type="compositionally biased region" description="Basic residues" evidence="1">
    <location>
        <begin position="194"/>
        <end position="203"/>
    </location>
</feature>
<dbReference type="OrthoDB" id="8479510at2"/>
<accession>A0A4U5W4B1</accession>
<feature type="region of interest" description="Disordered" evidence="1">
    <location>
        <begin position="185"/>
        <end position="209"/>
    </location>
</feature>
<organism evidence="3 4">
    <name type="scientific">Streptomyces lasalocidi</name>
    <name type="common">Streptomyces lasaliensis</name>
    <dbReference type="NCBI Taxonomy" id="324833"/>
    <lineage>
        <taxon>Bacteria</taxon>
        <taxon>Bacillati</taxon>
        <taxon>Actinomycetota</taxon>
        <taxon>Actinomycetes</taxon>
        <taxon>Kitasatosporales</taxon>
        <taxon>Streptomycetaceae</taxon>
        <taxon>Streptomyces</taxon>
    </lineage>
</organism>
<reference evidence="3 4" key="1">
    <citation type="submission" date="2019-04" db="EMBL/GenBank/DDBJ databases">
        <title>Streptomyces lasaliensis sp. nov., an Actinomycete isolated from soil which produces the polyether antibiotic lasalocid.</title>
        <authorList>
            <person name="Erwin G."/>
            <person name="Haber C."/>
        </authorList>
    </citation>
    <scope>NUCLEOTIDE SEQUENCE [LARGE SCALE GENOMIC DNA]</scope>
    <source>
        <strain evidence="3 4">X-537</strain>
    </source>
</reference>
<keyword evidence="4" id="KW-1185">Reference proteome</keyword>
<evidence type="ECO:0000256" key="1">
    <source>
        <dbReference type="SAM" id="MobiDB-lite"/>
    </source>
</evidence>
<evidence type="ECO:0000259" key="2">
    <source>
        <dbReference type="Pfam" id="PF13592"/>
    </source>
</evidence>
<dbReference type="RefSeq" id="WP_137311375.1">
    <property type="nucleotide sequence ID" value="NZ_SZNQ01000003.1"/>
</dbReference>
<gene>
    <name evidence="3" type="ORF">E4U91_36870</name>
</gene>
<dbReference type="EMBL" id="SZNQ01000003">
    <property type="protein sequence ID" value="TKS96274.1"/>
    <property type="molecule type" value="Genomic_DNA"/>
</dbReference>
<protein>
    <submittedName>
        <fullName evidence="3">Transposase</fullName>
    </submittedName>
</protein>
<dbReference type="InterPro" id="IPR009057">
    <property type="entry name" value="Homeodomain-like_sf"/>
</dbReference>
<evidence type="ECO:0000313" key="3">
    <source>
        <dbReference type="EMBL" id="TKS96274.1"/>
    </source>
</evidence>
<dbReference type="Pfam" id="PF13551">
    <property type="entry name" value="HTH_29"/>
    <property type="match status" value="1"/>
</dbReference>
<dbReference type="Pfam" id="PF13592">
    <property type="entry name" value="HTH_33"/>
    <property type="match status" value="1"/>
</dbReference>
<proteinExistence type="predicted"/>